<sequence>MVEEIDNVFENDQMYIRKPTDTNRCVCKERIGCKSRPFSNLSTKIGVCASSLRLARQESDIIGPILVHRLGCQRFAFRPRDVNGFFTTERSDRILVRRSFRRSGFTLGSDIFLLRTQLVKRSACAIFVFLFEF</sequence>
<dbReference type="EMBL" id="BGPR01002319">
    <property type="protein sequence ID" value="GBM71551.1"/>
    <property type="molecule type" value="Genomic_DNA"/>
</dbReference>
<name>A0A4Y2I1G8_ARAVE</name>
<evidence type="ECO:0000313" key="2">
    <source>
        <dbReference type="Proteomes" id="UP000499080"/>
    </source>
</evidence>
<dbReference type="AlphaFoldDB" id="A0A4Y2I1G8"/>
<reference evidence="1 2" key="1">
    <citation type="journal article" date="2019" name="Sci. Rep.">
        <title>Orb-weaving spider Araneus ventricosus genome elucidates the spidroin gene catalogue.</title>
        <authorList>
            <person name="Kono N."/>
            <person name="Nakamura H."/>
            <person name="Ohtoshi R."/>
            <person name="Moran D.A.P."/>
            <person name="Shinohara A."/>
            <person name="Yoshida Y."/>
            <person name="Fujiwara M."/>
            <person name="Mori M."/>
            <person name="Tomita M."/>
            <person name="Arakawa K."/>
        </authorList>
    </citation>
    <scope>NUCLEOTIDE SEQUENCE [LARGE SCALE GENOMIC DNA]</scope>
</reference>
<evidence type="ECO:0000313" key="1">
    <source>
        <dbReference type="EMBL" id="GBM71551.1"/>
    </source>
</evidence>
<keyword evidence="2" id="KW-1185">Reference proteome</keyword>
<comment type="caution">
    <text evidence="1">The sequence shown here is derived from an EMBL/GenBank/DDBJ whole genome shotgun (WGS) entry which is preliminary data.</text>
</comment>
<dbReference type="Proteomes" id="UP000499080">
    <property type="component" value="Unassembled WGS sequence"/>
</dbReference>
<organism evidence="1 2">
    <name type="scientific">Araneus ventricosus</name>
    <name type="common">Orbweaver spider</name>
    <name type="synonym">Epeira ventricosa</name>
    <dbReference type="NCBI Taxonomy" id="182803"/>
    <lineage>
        <taxon>Eukaryota</taxon>
        <taxon>Metazoa</taxon>
        <taxon>Ecdysozoa</taxon>
        <taxon>Arthropoda</taxon>
        <taxon>Chelicerata</taxon>
        <taxon>Arachnida</taxon>
        <taxon>Araneae</taxon>
        <taxon>Araneomorphae</taxon>
        <taxon>Entelegynae</taxon>
        <taxon>Araneoidea</taxon>
        <taxon>Araneidae</taxon>
        <taxon>Araneus</taxon>
    </lineage>
</organism>
<protein>
    <submittedName>
        <fullName evidence="1">Uncharacterized protein</fullName>
    </submittedName>
</protein>
<proteinExistence type="predicted"/>
<gene>
    <name evidence="1" type="ORF">AVEN_41673_1</name>
</gene>
<accession>A0A4Y2I1G8</accession>